<keyword evidence="3" id="KW-0460">Magnesium</keyword>
<evidence type="ECO:0000313" key="5">
    <source>
        <dbReference type="Proteomes" id="UP000564644"/>
    </source>
</evidence>
<protein>
    <submittedName>
        <fullName evidence="4">HAD family hydrolase</fullName>
    </submittedName>
</protein>
<dbReference type="PRINTS" id="PR00413">
    <property type="entry name" value="HADHALOGNASE"/>
</dbReference>
<dbReference type="SUPFAM" id="SSF56784">
    <property type="entry name" value="HAD-like"/>
    <property type="match status" value="1"/>
</dbReference>
<dbReference type="GO" id="GO:0044281">
    <property type="term" value="P:small molecule metabolic process"/>
    <property type="evidence" value="ECO:0007669"/>
    <property type="project" value="UniProtKB-ARBA"/>
</dbReference>
<evidence type="ECO:0000256" key="3">
    <source>
        <dbReference type="ARBA" id="ARBA00022842"/>
    </source>
</evidence>
<dbReference type="Pfam" id="PF00702">
    <property type="entry name" value="Hydrolase"/>
    <property type="match status" value="1"/>
</dbReference>
<evidence type="ECO:0000256" key="1">
    <source>
        <dbReference type="ARBA" id="ARBA00001946"/>
    </source>
</evidence>
<keyword evidence="5" id="KW-1185">Reference proteome</keyword>
<dbReference type="SFLD" id="SFLDS00003">
    <property type="entry name" value="Haloacid_Dehalogenase"/>
    <property type="match status" value="1"/>
</dbReference>
<dbReference type="SFLD" id="SFLDG01129">
    <property type="entry name" value="C1.5:_HAD__Beta-PGM__Phosphata"/>
    <property type="match status" value="1"/>
</dbReference>
<dbReference type="Gene3D" id="3.40.50.1000">
    <property type="entry name" value="HAD superfamily/HAD-like"/>
    <property type="match status" value="1"/>
</dbReference>
<dbReference type="InterPro" id="IPR036412">
    <property type="entry name" value="HAD-like_sf"/>
</dbReference>
<dbReference type="NCBIfam" id="TIGR01549">
    <property type="entry name" value="HAD-SF-IA-v1"/>
    <property type="match status" value="1"/>
</dbReference>
<gene>
    <name evidence="4" type="ORF">H7C18_22590</name>
</gene>
<dbReference type="InterPro" id="IPR051400">
    <property type="entry name" value="HAD-like_hydrolase"/>
</dbReference>
<dbReference type="InterPro" id="IPR006439">
    <property type="entry name" value="HAD-SF_hydro_IA"/>
</dbReference>
<evidence type="ECO:0000313" key="4">
    <source>
        <dbReference type="EMBL" id="MBB6733716.1"/>
    </source>
</evidence>
<dbReference type="RefSeq" id="WP_185131367.1">
    <property type="nucleotide sequence ID" value="NZ_JACJVO010000028.1"/>
</dbReference>
<sequence length="233" mass="25932">MSKWKAAIFDLGDTLMSHLGSKTELFCRFCREAGVPLPEDPRLVREAAAEGWREGMKRVNPHDWKDLSWREHVFRFGLAKAGIIDLDRHIGSLMRVKLPRPNNEVPPGVFSLLQVLKDEGYKLAIVSNYYGHLSEVLEQTKLAPLFDAAFDSDVVGLAKPDPGIFHMACEALGIEPSEAVYVGDMPPYDVDGAVGAGLHPILYDPDGIWKSAPEYAQVRKVRALEELPGILIR</sequence>
<evidence type="ECO:0000256" key="2">
    <source>
        <dbReference type="ARBA" id="ARBA00022801"/>
    </source>
</evidence>
<organism evidence="4 5">
    <name type="scientific">Cohnella zeiphila</name>
    <dbReference type="NCBI Taxonomy" id="2761120"/>
    <lineage>
        <taxon>Bacteria</taxon>
        <taxon>Bacillati</taxon>
        <taxon>Bacillota</taxon>
        <taxon>Bacilli</taxon>
        <taxon>Bacillales</taxon>
        <taxon>Paenibacillaceae</taxon>
        <taxon>Cohnella</taxon>
    </lineage>
</organism>
<dbReference type="NCBIfam" id="TIGR01509">
    <property type="entry name" value="HAD-SF-IA-v3"/>
    <property type="match status" value="1"/>
</dbReference>
<name>A0A7X0VX73_9BACL</name>
<accession>A0A7X0VX73</accession>
<reference evidence="4 5" key="1">
    <citation type="submission" date="2020-08" db="EMBL/GenBank/DDBJ databases">
        <title>Cohnella phylogeny.</title>
        <authorList>
            <person name="Dunlap C."/>
        </authorList>
    </citation>
    <scope>NUCLEOTIDE SEQUENCE [LARGE SCALE GENOMIC DNA]</scope>
    <source>
        <strain evidence="4 5">CBP 2801</strain>
    </source>
</reference>
<dbReference type="PANTHER" id="PTHR46470">
    <property type="entry name" value="N-ACYLNEURAMINATE-9-PHOSPHATASE"/>
    <property type="match status" value="1"/>
</dbReference>
<comment type="caution">
    <text evidence="4">The sequence shown here is derived from an EMBL/GenBank/DDBJ whole genome shotgun (WGS) entry which is preliminary data.</text>
</comment>
<dbReference type="AlphaFoldDB" id="A0A7X0VX73"/>
<dbReference type="GO" id="GO:0016787">
    <property type="term" value="F:hydrolase activity"/>
    <property type="evidence" value="ECO:0007669"/>
    <property type="project" value="UniProtKB-KW"/>
</dbReference>
<proteinExistence type="predicted"/>
<keyword evidence="2 4" id="KW-0378">Hydrolase</keyword>
<dbReference type="InterPro" id="IPR023214">
    <property type="entry name" value="HAD_sf"/>
</dbReference>
<dbReference type="Proteomes" id="UP000564644">
    <property type="component" value="Unassembled WGS sequence"/>
</dbReference>
<dbReference type="EMBL" id="JACJVO010000028">
    <property type="protein sequence ID" value="MBB6733716.1"/>
    <property type="molecule type" value="Genomic_DNA"/>
</dbReference>
<comment type="cofactor">
    <cofactor evidence="1">
        <name>Mg(2+)</name>
        <dbReference type="ChEBI" id="CHEBI:18420"/>
    </cofactor>
</comment>